<evidence type="ECO:0000313" key="3">
    <source>
        <dbReference type="Proteomes" id="UP000466445"/>
    </source>
</evidence>
<keyword evidence="3" id="KW-1185">Reference proteome</keyword>
<dbReference type="EMBL" id="AP022595">
    <property type="protein sequence ID" value="BBY60852.1"/>
    <property type="molecule type" value="Genomic_DNA"/>
</dbReference>
<evidence type="ECO:0000313" key="2">
    <source>
        <dbReference type="EMBL" id="BBY60852.1"/>
    </source>
</evidence>
<organism evidence="2 3">
    <name type="scientific">Mycolicibacterium sarraceniae</name>
    <dbReference type="NCBI Taxonomy" id="1534348"/>
    <lineage>
        <taxon>Bacteria</taxon>
        <taxon>Bacillati</taxon>
        <taxon>Actinomycetota</taxon>
        <taxon>Actinomycetes</taxon>
        <taxon>Mycobacteriales</taxon>
        <taxon>Mycobacteriaceae</taxon>
        <taxon>Mycolicibacterium</taxon>
    </lineage>
</organism>
<feature type="region of interest" description="Disordered" evidence="1">
    <location>
        <begin position="31"/>
        <end position="70"/>
    </location>
</feature>
<proteinExistence type="predicted"/>
<dbReference type="Proteomes" id="UP000466445">
    <property type="component" value="Chromosome"/>
</dbReference>
<dbReference type="KEGG" id="msar:MSAR_39880"/>
<reference evidence="2 3" key="1">
    <citation type="journal article" date="2019" name="Emerg. Microbes Infect.">
        <title>Comprehensive subspecies identification of 175 nontuberculous mycobacteria species based on 7547 genomic profiles.</title>
        <authorList>
            <person name="Matsumoto Y."/>
            <person name="Kinjo T."/>
            <person name="Motooka D."/>
            <person name="Nabeya D."/>
            <person name="Jung N."/>
            <person name="Uechi K."/>
            <person name="Horii T."/>
            <person name="Iida T."/>
            <person name="Fujita J."/>
            <person name="Nakamura S."/>
        </authorList>
    </citation>
    <scope>NUCLEOTIDE SEQUENCE [LARGE SCALE GENOMIC DNA]</scope>
    <source>
        <strain evidence="2 3">JCM 30395</strain>
    </source>
</reference>
<name>A0A7I7SV02_9MYCO</name>
<gene>
    <name evidence="2" type="ORF">MSAR_39880</name>
</gene>
<sequence>MVAVVAEAAADDVAVSEADGDVVNVVGAARATGSASEAPVATVTPTTNPTAAKTPPIPSHGNNFDDESRF</sequence>
<evidence type="ECO:0000256" key="1">
    <source>
        <dbReference type="SAM" id="MobiDB-lite"/>
    </source>
</evidence>
<protein>
    <submittedName>
        <fullName evidence="2">Uncharacterized protein</fullName>
    </submittedName>
</protein>
<feature type="compositionally biased region" description="Low complexity" evidence="1">
    <location>
        <begin position="38"/>
        <end position="54"/>
    </location>
</feature>
<accession>A0A7I7SV02</accession>
<dbReference type="AlphaFoldDB" id="A0A7I7SV02"/>